<dbReference type="Proteomes" id="UP000472277">
    <property type="component" value="Chromosome 26"/>
</dbReference>
<accession>A0A673WJL1</accession>
<evidence type="ECO:0000256" key="2">
    <source>
        <dbReference type="ARBA" id="ARBA00008081"/>
    </source>
</evidence>
<dbReference type="GO" id="GO:0007221">
    <property type="term" value="P:positive regulation of transcription of Notch receptor target"/>
    <property type="evidence" value="ECO:0007669"/>
    <property type="project" value="InterPro"/>
</dbReference>
<feature type="region of interest" description="Disordered" evidence="8">
    <location>
        <begin position="86"/>
        <end position="126"/>
    </location>
</feature>
<evidence type="ECO:0000256" key="6">
    <source>
        <dbReference type="ARBA" id="ARBA00023163"/>
    </source>
</evidence>
<keyword evidence="4" id="KW-0805">Transcription regulation</keyword>
<feature type="region of interest" description="Disordered" evidence="8">
    <location>
        <begin position="814"/>
        <end position="900"/>
    </location>
</feature>
<feature type="compositionally biased region" description="Low complexity" evidence="8">
    <location>
        <begin position="179"/>
        <end position="196"/>
    </location>
</feature>
<feature type="region of interest" description="Disordered" evidence="8">
    <location>
        <begin position="170"/>
        <end position="208"/>
    </location>
</feature>
<evidence type="ECO:0000313" key="10">
    <source>
        <dbReference type="Ensembl" id="ENSSTUP00000012169.1"/>
    </source>
</evidence>
<proteinExistence type="inferred from homology"/>
<evidence type="ECO:0000256" key="7">
    <source>
        <dbReference type="ARBA" id="ARBA00023242"/>
    </source>
</evidence>
<feature type="domain" description="Neurogenic mastermind-like N-terminal" evidence="9">
    <location>
        <begin position="34"/>
        <end position="94"/>
    </location>
</feature>
<reference evidence="10" key="1">
    <citation type="submission" date="2025-08" db="UniProtKB">
        <authorList>
            <consortium name="Ensembl"/>
        </authorList>
    </citation>
    <scope>IDENTIFICATION</scope>
</reference>
<feature type="compositionally biased region" description="Polar residues" evidence="8">
    <location>
        <begin position="113"/>
        <end position="126"/>
    </location>
</feature>
<dbReference type="PANTHER" id="PTHR15692">
    <property type="entry name" value="MASTERMIND-LIKE"/>
    <property type="match status" value="1"/>
</dbReference>
<feature type="compositionally biased region" description="Low complexity" evidence="8">
    <location>
        <begin position="332"/>
        <end position="344"/>
    </location>
</feature>
<dbReference type="GO" id="GO:0003713">
    <property type="term" value="F:transcription coactivator activity"/>
    <property type="evidence" value="ECO:0007669"/>
    <property type="project" value="InterPro"/>
</dbReference>
<evidence type="ECO:0000256" key="8">
    <source>
        <dbReference type="SAM" id="MobiDB-lite"/>
    </source>
</evidence>
<dbReference type="Pfam" id="PF09596">
    <property type="entry name" value="MamL-1"/>
    <property type="match status" value="1"/>
</dbReference>
<feature type="compositionally biased region" description="Polar residues" evidence="8">
    <location>
        <begin position="411"/>
        <end position="449"/>
    </location>
</feature>
<gene>
    <name evidence="10" type="primary">zmp:0000001236</name>
</gene>
<feature type="region of interest" description="Disordered" evidence="8">
    <location>
        <begin position="478"/>
        <end position="566"/>
    </location>
</feature>
<feature type="compositionally biased region" description="Pro residues" evidence="8">
    <location>
        <begin position="852"/>
        <end position="865"/>
    </location>
</feature>
<dbReference type="OMA" id="GMFNMTL"/>
<feature type="region of interest" description="Disordered" evidence="8">
    <location>
        <begin position="310"/>
        <end position="370"/>
    </location>
</feature>
<feature type="compositionally biased region" description="Polar residues" evidence="8">
    <location>
        <begin position="197"/>
        <end position="208"/>
    </location>
</feature>
<feature type="compositionally biased region" description="Polar residues" evidence="8">
    <location>
        <begin position="482"/>
        <end position="500"/>
    </location>
</feature>
<feature type="compositionally biased region" description="Pro residues" evidence="8">
    <location>
        <begin position="890"/>
        <end position="900"/>
    </location>
</feature>
<name>A0A673WJL1_SALTR</name>
<dbReference type="Ensembl" id="ENSSTUT00000012897.1">
    <property type="protein sequence ID" value="ENSSTUP00000012169.1"/>
    <property type="gene ID" value="ENSSTUG00000005766.1"/>
</dbReference>
<evidence type="ECO:0000256" key="4">
    <source>
        <dbReference type="ARBA" id="ARBA00023015"/>
    </source>
</evidence>
<dbReference type="GeneTree" id="ENSGT00950000183201"/>
<feature type="region of interest" description="Disordered" evidence="8">
    <location>
        <begin position="399"/>
        <end position="458"/>
    </location>
</feature>
<dbReference type="Gene3D" id="6.10.250.970">
    <property type="match status" value="1"/>
</dbReference>
<dbReference type="InterPro" id="IPR046369">
    <property type="entry name" value="MAML1-3"/>
</dbReference>
<dbReference type="AlphaFoldDB" id="A0A673WJL1"/>
<dbReference type="InParanoid" id="A0A673WJL1"/>
<comment type="subcellular location">
    <subcellularLocation>
        <location evidence="1">Nucleus speckle</location>
    </subcellularLocation>
</comment>
<evidence type="ECO:0000256" key="3">
    <source>
        <dbReference type="ARBA" id="ARBA00022976"/>
    </source>
</evidence>
<dbReference type="InterPro" id="IPR046370">
    <property type="entry name" value="MAML_N_sf"/>
</dbReference>
<comment type="similarity">
    <text evidence="2">Belongs to the mastermind family.</text>
</comment>
<protein>
    <recommendedName>
        <fullName evidence="9">Neurogenic mastermind-like N-terminal domain-containing protein</fullName>
    </recommendedName>
</protein>
<evidence type="ECO:0000256" key="5">
    <source>
        <dbReference type="ARBA" id="ARBA00023159"/>
    </source>
</evidence>
<evidence type="ECO:0000259" key="9">
    <source>
        <dbReference type="SMART" id="SM01275"/>
    </source>
</evidence>
<sequence>MGEATPAQPAAGGFVPMLGLGMVGSMPGGGVTGPLLHSAIVERLRARIELCRRHHSTCENRYQRGQAENSDREHESTLHLLNIVHQGPGNRKTKGNRASNQQPPDYSRVNGDQKCQSSSAGDQKISTRIALQGSLRRKIEGHTPGYSSQQNGLSCGPSGLDYKRVRLEGGSSGLGGHGPCSFSSGQSQSMGGDASSIGHTLNRKNNNSSYMMPHGVMNSDLINMTLKEMKKEPIDHVTSCGQRSTEMMVFSSQIDPELQDLFDELTKTVPSLHDQEFEKMLKQDDTFGLADLERGAASLCSHLEKPIKTEYSSPDYGQTHGHGGSSQLRPASTGPSFTMSSSSPITNQKSQGQGPSGMAGPPSRGLPGWPEVSHAEQLKQMAANQNQQQPNPQVLLHHQQTQAGGGGGPGTSWNTQPSSSSFPQDKLSNPASMGQRITPQTSMDSQGKGINNCLFKPNGHNSTSHLDMKVLSNKPMLHFSPKASQQPSTMAGPLSKTTAHQQQQQQPSTSAQNLNTNHPVHNYQNPQQQRAMSGSPHLKHNNTTTKYNTKTQQHNKLQHNTQNSDSSHAFPFNPTPDNLLLYLNVYTNVIVVSLSLSVVFQDKSVSNQDPFNRHLTRPPPDYKQPRGMVQPTGLFTGTAFISIIHCFHVGRRKNQYWLLMVLHPLFVSVWANQNRIRTISVYLGMSSSQSLSTNGSDQSDLLSMSCHMPSGLGSKMTPPPTDWRFGRGPHTHQIQQHNNQSKMGLGVVGGGGGLNQNKSRFPGPPNGQGNGFEVGGLTSVQHPSRTSVGQQVGGMPSQGHGLGLGGVMGWPPGAKAPIMGPGSLGVRRHPNSLQPQGGQSQSQLDMSSHQYPPGPQHIGPGPPNQVAPEMGMLPMNPALRSSTTTTNPRPSQPMMPPLPGLPSLNQVSPEQRVPAGGSSIGIFPPHNHNPGGSYQNQNSRTVNRLTFEFLQEGDNTVPGINTDSDFIDSLLKSGSGNDDWMKDINLDEILGSHS</sequence>
<keyword evidence="5" id="KW-0010">Activator</keyword>
<keyword evidence="6" id="KW-0804">Transcription</keyword>
<feature type="compositionally biased region" description="Low complexity" evidence="8">
    <location>
        <begin position="832"/>
        <end position="844"/>
    </location>
</feature>
<dbReference type="GO" id="GO:0016607">
    <property type="term" value="C:nuclear speck"/>
    <property type="evidence" value="ECO:0007669"/>
    <property type="project" value="UniProtKB-SubCell"/>
</dbReference>
<evidence type="ECO:0000313" key="11">
    <source>
        <dbReference type="Proteomes" id="UP000472277"/>
    </source>
</evidence>
<dbReference type="InterPro" id="IPR019082">
    <property type="entry name" value="Mastermind-like_N"/>
</dbReference>
<dbReference type="PANTHER" id="PTHR15692:SF9">
    <property type="entry name" value="MASTERMIND-LIKE PROTEIN 2"/>
    <property type="match status" value="1"/>
</dbReference>
<reference evidence="10" key="2">
    <citation type="submission" date="2025-09" db="UniProtKB">
        <authorList>
            <consortium name="Ensembl"/>
        </authorList>
    </citation>
    <scope>IDENTIFICATION</scope>
</reference>
<evidence type="ECO:0000256" key="1">
    <source>
        <dbReference type="ARBA" id="ARBA00004324"/>
    </source>
</evidence>
<feature type="compositionally biased region" description="Low complexity" evidence="8">
    <location>
        <begin position="541"/>
        <end position="555"/>
    </location>
</feature>
<dbReference type="SMART" id="SM01275">
    <property type="entry name" value="MamL-1"/>
    <property type="match status" value="1"/>
</dbReference>
<keyword evidence="11" id="KW-1185">Reference proteome</keyword>
<keyword evidence="7" id="KW-0539">Nucleus</keyword>
<feature type="compositionally biased region" description="Polar residues" evidence="8">
    <location>
        <begin position="507"/>
        <end position="532"/>
    </location>
</feature>
<organism evidence="10 11">
    <name type="scientific">Salmo trutta</name>
    <name type="common">Brown trout</name>
    <dbReference type="NCBI Taxonomy" id="8032"/>
    <lineage>
        <taxon>Eukaryota</taxon>
        <taxon>Metazoa</taxon>
        <taxon>Chordata</taxon>
        <taxon>Craniata</taxon>
        <taxon>Vertebrata</taxon>
        <taxon>Euteleostomi</taxon>
        <taxon>Actinopterygii</taxon>
        <taxon>Neopterygii</taxon>
        <taxon>Teleostei</taxon>
        <taxon>Protacanthopterygii</taxon>
        <taxon>Salmoniformes</taxon>
        <taxon>Salmonidae</taxon>
        <taxon>Salmoninae</taxon>
        <taxon>Salmo</taxon>
    </lineage>
</organism>
<keyword evidence="3" id="KW-0914">Notch signaling pathway</keyword>